<feature type="signal peptide" evidence="2">
    <location>
        <begin position="1"/>
        <end position="22"/>
    </location>
</feature>
<keyword evidence="4" id="KW-1185">Reference proteome</keyword>
<reference evidence="4" key="1">
    <citation type="journal article" date="2008" name="Nat. Genet.">
        <title>The Pristionchus pacificus genome provides a unique perspective on nematode lifestyle and parasitism.</title>
        <authorList>
            <person name="Dieterich C."/>
            <person name="Clifton S.W."/>
            <person name="Schuster L.N."/>
            <person name="Chinwalla A."/>
            <person name="Delehaunty K."/>
            <person name="Dinkelacker I."/>
            <person name="Fulton L."/>
            <person name="Fulton R."/>
            <person name="Godfrey J."/>
            <person name="Minx P."/>
            <person name="Mitreva M."/>
            <person name="Roeseler W."/>
            <person name="Tian H."/>
            <person name="Witte H."/>
            <person name="Yang S.P."/>
            <person name="Wilson R.K."/>
            <person name="Sommer R.J."/>
        </authorList>
    </citation>
    <scope>NUCLEOTIDE SEQUENCE [LARGE SCALE GENOMIC DNA]</scope>
    <source>
        <strain evidence="4">PS312</strain>
    </source>
</reference>
<dbReference type="AlphaFoldDB" id="A0A2A6B2E2"/>
<evidence type="ECO:0000313" key="4">
    <source>
        <dbReference type="Proteomes" id="UP000005239"/>
    </source>
</evidence>
<reference evidence="3" key="2">
    <citation type="submission" date="2022-06" db="UniProtKB">
        <authorList>
            <consortium name="EnsemblMetazoa"/>
        </authorList>
    </citation>
    <scope>IDENTIFICATION</scope>
    <source>
        <strain evidence="3">PS312</strain>
    </source>
</reference>
<dbReference type="PANTHER" id="PTHR21437:SF1">
    <property type="entry name" value="WIDE AWAKE"/>
    <property type="match status" value="1"/>
</dbReference>
<dbReference type="PANTHER" id="PTHR21437">
    <property type="entry name" value="WIDE AWAKE"/>
    <property type="match status" value="1"/>
</dbReference>
<feature type="compositionally biased region" description="Polar residues" evidence="1">
    <location>
        <begin position="22"/>
        <end position="36"/>
    </location>
</feature>
<evidence type="ECO:0000256" key="1">
    <source>
        <dbReference type="SAM" id="MobiDB-lite"/>
    </source>
</evidence>
<dbReference type="GO" id="GO:0007165">
    <property type="term" value="P:signal transduction"/>
    <property type="evidence" value="ECO:0007669"/>
    <property type="project" value="InterPro"/>
</dbReference>
<dbReference type="GO" id="GO:0000132">
    <property type="term" value="P:establishment of mitotic spindle orientation"/>
    <property type="evidence" value="ECO:0000318"/>
    <property type="project" value="GO_Central"/>
</dbReference>
<accession>A0A2A6B2E2</accession>
<accession>A0A8R1UEF3</accession>
<feature type="chain" id="PRO_5043388651" evidence="2">
    <location>
        <begin position="23"/>
        <end position="1028"/>
    </location>
</feature>
<dbReference type="Proteomes" id="UP000005239">
    <property type="component" value="Unassembled WGS sequence"/>
</dbReference>
<feature type="region of interest" description="Disordered" evidence="1">
    <location>
        <begin position="159"/>
        <end position="197"/>
    </location>
</feature>
<name>A0A2A6B2E2_PRIPA</name>
<dbReference type="GO" id="GO:0061172">
    <property type="term" value="P:regulation of establishment of bipolar cell polarity"/>
    <property type="evidence" value="ECO:0000318"/>
    <property type="project" value="GO_Central"/>
</dbReference>
<proteinExistence type="predicted"/>
<dbReference type="OrthoDB" id="2428204at2759"/>
<dbReference type="GO" id="GO:0005819">
    <property type="term" value="C:spindle"/>
    <property type="evidence" value="ECO:0000318"/>
    <property type="project" value="GO_Central"/>
</dbReference>
<keyword evidence="2" id="KW-0732">Signal</keyword>
<dbReference type="PROSITE" id="PS50200">
    <property type="entry name" value="RA"/>
    <property type="match status" value="1"/>
</dbReference>
<protein>
    <submittedName>
        <fullName evidence="3">Ras-associating domain-containing protein</fullName>
    </submittedName>
</protein>
<evidence type="ECO:0000313" key="3">
    <source>
        <dbReference type="EnsemblMetazoa" id="PPA23468.1"/>
    </source>
</evidence>
<dbReference type="InterPro" id="IPR000159">
    <property type="entry name" value="RA_dom"/>
</dbReference>
<sequence>MKSRRSVIRAILFMLRLQKSVTLTRESRRSSSMQQPSDEDKHHRPTNKLLSRAESTRHRRRSSQKQSSQHRNSAPGGALPHRSPSLAKLIRSSHHPPPEAPVHFGVFSAMSQPYSVGLSNVRGAPILSVCAGAAHTLASTALLCRQQSLDEYATRSVLSSGGVGSSFSRGVARQTSVESFNRNRKNGSRRRSKREKSNAITMMSAIIAIENDDADPLKVALAKESLQAHAIVNNGAFTHTETSFTLLDIALLLNAHKCAQVLIANGARETRAQNCLALRRKAVEEAINGIEERRVAIKGAVSSTKIEASSARTVLITPEIASSVQLSQAVIVKYKVEWSNTKTFDEIAGSRVITEVDKPAFEVKDIDAGQYVFFRVSAGTIHDYGEAVKCTPAVVEMSSWEEITGKRDTREQQLETLQTLTQEVENYRESVVWQRVFPKIPPEQKKKRKGLLDLFVSSSKFLKSVTSGCYLSTMVYHDNKMLLTFDDCLPTFMIDENISSLNKEDIQWLLKLSLSWDQLGPLSDANPSTFANNSALSFRSKVISAAADMMSSLGLKDIGRLAQPVTHENAIFLVTIRFLVDITHVPQVITTQWCDFDKMFKKQHPCAGMDRVMKESISGINFFESSQIPLEKGLYVAYLKMHSSMKSIRLVVPDNLPSVLPYVAVRPNPHITKDEWEWIQAIDHNQDLRPTVSQRAFHRQLSKAINSLLHDLDVDPDLVPGHRMFTSEILRLNKNVSMILILPKPEDVCSAPSTSSHASDQFEQRRGCTSISVSVFDMIHLSTYCPTFIAAYCKLSIFLEHFVMISQFEQRKSMSEVDSKARGVELVNNTINIVASRACSIPLSRLLAPIMFADYVDPGYGSDLSGPERPDFLANPLSRFPRPASMNISPSMNLSDIDLPLTRRRHRSTERAKARAVHSQPITDTQENGCAVVVVFAAFDCGLENGKKDSEQTCSVRLSISPLTTSAEIVALVVEQLTKAAARSKGVELVIPPFDEYCLVVVIGNRERRLRDDFAVLKLNSPWNSGAS</sequence>
<feature type="region of interest" description="Disordered" evidence="1">
    <location>
        <begin position="22"/>
        <end position="83"/>
    </location>
</feature>
<gene>
    <name evidence="3" type="primary">WBGene00113022</name>
</gene>
<organism evidence="3 4">
    <name type="scientific">Pristionchus pacificus</name>
    <name type="common">Parasitic nematode worm</name>
    <dbReference type="NCBI Taxonomy" id="54126"/>
    <lineage>
        <taxon>Eukaryota</taxon>
        <taxon>Metazoa</taxon>
        <taxon>Ecdysozoa</taxon>
        <taxon>Nematoda</taxon>
        <taxon>Chromadorea</taxon>
        <taxon>Rhabditida</taxon>
        <taxon>Rhabditina</taxon>
        <taxon>Diplogasteromorpha</taxon>
        <taxon>Diplogasteroidea</taxon>
        <taxon>Neodiplogasteridae</taxon>
        <taxon>Pristionchus</taxon>
    </lineage>
</organism>
<evidence type="ECO:0000256" key="2">
    <source>
        <dbReference type="SAM" id="SignalP"/>
    </source>
</evidence>
<dbReference type="EnsemblMetazoa" id="PPA23468.1">
    <property type="protein sequence ID" value="PPA23468.1"/>
    <property type="gene ID" value="WBGene00113022"/>
</dbReference>
<dbReference type="InterPro" id="IPR039269">
    <property type="entry name" value="ANKFN1"/>
</dbReference>
<feature type="compositionally biased region" description="Basic residues" evidence="1">
    <location>
        <begin position="182"/>
        <end position="194"/>
    </location>
</feature>
<feature type="compositionally biased region" description="Low complexity" evidence="1">
    <location>
        <begin position="159"/>
        <end position="173"/>
    </location>
</feature>